<reference evidence="1" key="1">
    <citation type="submission" date="2020-05" db="EMBL/GenBank/DDBJ databases">
        <title>Large-scale comparative analyses of tick genomes elucidate their genetic diversity and vector capacities.</title>
        <authorList>
            <person name="Jia N."/>
            <person name="Wang J."/>
            <person name="Shi W."/>
            <person name="Du L."/>
            <person name="Sun Y."/>
            <person name="Zhan W."/>
            <person name="Jiang J."/>
            <person name="Wang Q."/>
            <person name="Zhang B."/>
            <person name="Ji P."/>
            <person name="Sakyi L.B."/>
            <person name="Cui X."/>
            <person name="Yuan T."/>
            <person name="Jiang B."/>
            <person name="Yang W."/>
            <person name="Lam T.T.-Y."/>
            <person name="Chang Q."/>
            <person name="Ding S."/>
            <person name="Wang X."/>
            <person name="Zhu J."/>
            <person name="Ruan X."/>
            <person name="Zhao L."/>
            <person name="Wei J."/>
            <person name="Que T."/>
            <person name="Du C."/>
            <person name="Cheng J."/>
            <person name="Dai P."/>
            <person name="Han X."/>
            <person name="Huang E."/>
            <person name="Gao Y."/>
            <person name="Liu J."/>
            <person name="Shao H."/>
            <person name="Ye R."/>
            <person name="Li L."/>
            <person name="Wei W."/>
            <person name="Wang X."/>
            <person name="Wang C."/>
            <person name="Yang T."/>
            <person name="Huo Q."/>
            <person name="Li W."/>
            <person name="Guo W."/>
            <person name="Chen H."/>
            <person name="Zhou L."/>
            <person name="Ni X."/>
            <person name="Tian J."/>
            <person name="Zhou Y."/>
            <person name="Sheng Y."/>
            <person name="Liu T."/>
            <person name="Pan Y."/>
            <person name="Xia L."/>
            <person name="Li J."/>
            <person name="Zhao F."/>
            <person name="Cao W."/>
        </authorList>
    </citation>
    <scope>NUCLEOTIDE SEQUENCE</scope>
    <source>
        <strain evidence="1">Dsil-2018</strain>
    </source>
</reference>
<name>A0ACB8DJL7_DERSI</name>
<organism evidence="1 2">
    <name type="scientific">Dermacentor silvarum</name>
    <name type="common">Tick</name>
    <dbReference type="NCBI Taxonomy" id="543639"/>
    <lineage>
        <taxon>Eukaryota</taxon>
        <taxon>Metazoa</taxon>
        <taxon>Ecdysozoa</taxon>
        <taxon>Arthropoda</taxon>
        <taxon>Chelicerata</taxon>
        <taxon>Arachnida</taxon>
        <taxon>Acari</taxon>
        <taxon>Parasitiformes</taxon>
        <taxon>Ixodida</taxon>
        <taxon>Ixodoidea</taxon>
        <taxon>Ixodidae</taxon>
        <taxon>Rhipicephalinae</taxon>
        <taxon>Dermacentor</taxon>
    </lineage>
</organism>
<protein>
    <submittedName>
        <fullName evidence="1">Uncharacterized protein</fullName>
    </submittedName>
</protein>
<accession>A0ACB8DJL7</accession>
<comment type="caution">
    <text evidence="1">The sequence shown here is derived from an EMBL/GenBank/DDBJ whole genome shotgun (WGS) entry which is preliminary data.</text>
</comment>
<dbReference type="EMBL" id="CM023480">
    <property type="protein sequence ID" value="KAH7970893.1"/>
    <property type="molecule type" value="Genomic_DNA"/>
</dbReference>
<dbReference type="Proteomes" id="UP000821865">
    <property type="component" value="Chromosome 11"/>
</dbReference>
<gene>
    <name evidence="1" type="ORF">HPB49_016486</name>
</gene>
<keyword evidence="2" id="KW-1185">Reference proteome</keyword>
<proteinExistence type="predicted"/>
<sequence length="109" mass="12674">MDECEFSCDRLTIMVSGQMMCLGTLQHLREKFGQGYRLEFFFKPSVTFDEAKFKHSVEKQFPGIQLKGAQKARKCHRRSLEKNEAGVKLEEARRSDAVVRPDWRETSSL</sequence>
<evidence type="ECO:0000313" key="2">
    <source>
        <dbReference type="Proteomes" id="UP000821865"/>
    </source>
</evidence>
<evidence type="ECO:0000313" key="1">
    <source>
        <dbReference type="EMBL" id="KAH7970893.1"/>
    </source>
</evidence>